<dbReference type="SMART" id="SM00593">
    <property type="entry name" value="RUN"/>
    <property type="match status" value="1"/>
</dbReference>
<protein>
    <recommendedName>
        <fullName evidence="2">RUN domain-containing protein</fullName>
    </recommendedName>
</protein>
<feature type="compositionally biased region" description="Low complexity" evidence="1">
    <location>
        <begin position="191"/>
        <end position="202"/>
    </location>
</feature>
<feature type="region of interest" description="Disordered" evidence="1">
    <location>
        <begin position="162"/>
        <end position="223"/>
    </location>
</feature>
<feature type="domain" description="RUN" evidence="2">
    <location>
        <begin position="1"/>
        <end position="74"/>
    </location>
</feature>
<dbReference type="SUPFAM" id="SSF140741">
    <property type="entry name" value="RUN domain-like"/>
    <property type="match status" value="1"/>
</dbReference>
<dbReference type="Proteomes" id="UP000316759">
    <property type="component" value="Unassembled WGS sequence"/>
</dbReference>
<accession>A0A504Z4H5</accession>
<gene>
    <name evidence="3" type="ORF">FGIG_01086</name>
</gene>
<evidence type="ECO:0000259" key="2">
    <source>
        <dbReference type="PROSITE" id="PS50826"/>
    </source>
</evidence>
<dbReference type="OrthoDB" id="6234865at2759"/>
<dbReference type="PROSITE" id="PS50826">
    <property type="entry name" value="RUN"/>
    <property type="match status" value="1"/>
</dbReference>
<dbReference type="Pfam" id="PF02759">
    <property type="entry name" value="RUN"/>
    <property type="match status" value="1"/>
</dbReference>
<proteinExistence type="predicted"/>
<name>A0A504Z4H5_FASGI</name>
<organism evidence="3 4">
    <name type="scientific">Fasciola gigantica</name>
    <name type="common">Giant liver fluke</name>
    <dbReference type="NCBI Taxonomy" id="46835"/>
    <lineage>
        <taxon>Eukaryota</taxon>
        <taxon>Metazoa</taxon>
        <taxon>Spiralia</taxon>
        <taxon>Lophotrochozoa</taxon>
        <taxon>Platyhelminthes</taxon>
        <taxon>Trematoda</taxon>
        <taxon>Digenea</taxon>
        <taxon>Plagiorchiida</taxon>
        <taxon>Echinostomata</taxon>
        <taxon>Echinostomatoidea</taxon>
        <taxon>Fasciolidae</taxon>
        <taxon>Fasciola</taxon>
    </lineage>
</organism>
<keyword evidence="4" id="KW-1185">Reference proteome</keyword>
<dbReference type="InterPro" id="IPR037213">
    <property type="entry name" value="Run_dom_sf"/>
</dbReference>
<evidence type="ECO:0000256" key="1">
    <source>
        <dbReference type="SAM" id="MobiDB-lite"/>
    </source>
</evidence>
<dbReference type="EMBL" id="SUNJ01003985">
    <property type="protein sequence ID" value="TPP64818.1"/>
    <property type="molecule type" value="Genomic_DNA"/>
</dbReference>
<evidence type="ECO:0000313" key="3">
    <source>
        <dbReference type="EMBL" id="TPP64818.1"/>
    </source>
</evidence>
<reference evidence="3 4" key="1">
    <citation type="submission" date="2019-04" db="EMBL/GenBank/DDBJ databases">
        <title>Annotation for the trematode Fasciola gigantica.</title>
        <authorList>
            <person name="Choi Y.-J."/>
        </authorList>
    </citation>
    <scope>NUCLEOTIDE SEQUENCE [LARGE SCALE GENOMIC DNA]</scope>
    <source>
        <strain evidence="3">Uganda_cow_1</strain>
    </source>
</reference>
<dbReference type="Gene3D" id="1.20.58.900">
    <property type="match status" value="1"/>
</dbReference>
<dbReference type="InterPro" id="IPR004012">
    <property type="entry name" value="Run_dom"/>
</dbReference>
<dbReference type="AlphaFoldDB" id="A0A504Z4H5"/>
<dbReference type="STRING" id="46835.A0A504Z4H5"/>
<evidence type="ECO:0000313" key="4">
    <source>
        <dbReference type="Proteomes" id="UP000316759"/>
    </source>
</evidence>
<comment type="caution">
    <text evidence="3">The sequence shown here is derived from an EMBL/GenBank/DDBJ whole genome shotgun (WGS) entry which is preliminary data.</text>
</comment>
<sequence length="374" mass="41585">MQRTNVGRCRVWIRACLNEASLHSYLILCTNELTKLSQLYAPGALIMDEDFLNQLISHVELLEELRFRLDLSSPLLNTWSTSNALQWLGLKPPDTYDSPVSYTGTNQLDTGMSAHSELTEELDISDLSSSCSSASSCALIESATREIFKEARVVSSTPCGEVPKNRGNLDGGLPLKIEPKQSETEMLDAPSSSTSCMDTTSSEQRKGQNKSNHYGPLLQRPKTRRIRKRNKVPSIKNFSERRASKQTHESAFRFTTQLPVGSNNLVAGSWRNLQCDLSAHTEMDSPESDYDPSALDVVDGTQEHPTTNGTTVAKNMKTAEAIVLGRLSVKICYWCSQNRIWNVLQNFTPVLHRSIKKMAEIVRSTVNAIDAVDS</sequence>